<dbReference type="SUPFAM" id="SSF63491">
    <property type="entry name" value="BAG domain"/>
    <property type="match status" value="1"/>
</dbReference>
<evidence type="ECO:0000313" key="2">
    <source>
        <dbReference type="EnsemblMetazoa" id="CapteP144487"/>
    </source>
</evidence>
<dbReference type="Proteomes" id="UP000014760">
    <property type="component" value="Unassembled WGS sequence"/>
</dbReference>
<evidence type="ECO:0000313" key="3">
    <source>
        <dbReference type="Proteomes" id="UP000014760"/>
    </source>
</evidence>
<dbReference type="GO" id="GO:0051087">
    <property type="term" value="F:protein-folding chaperone binding"/>
    <property type="evidence" value="ECO:0007669"/>
    <property type="project" value="InterPro"/>
</dbReference>
<dbReference type="Gene3D" id="1.20.58.120">
    <property type="entry name" value="BAG domain"/>
    <property type="match status" value="1"/>
</dbReference>
<reference evidence="3" key="2">
    <citation type="journal article" date="2013" name="Nature">
        <title>Insights into bilaterian evolution from three spiralian genomes.</title>
        <authorList>
            <person name="Simakov O."/>
            <person name="Marletaz F."/>
            <person name="Cho S.J."/>
            <person name="Edsinger-Gonzales E."/>
            <person name="Havlak P."/>
            <person name="Hellsten U."/>
            <person name="Kuo D.H."/>
            <person name="Larsson T."/>
            <person name="Lv J."/>
            <person name="Arendt D."/>
            <person name="Savage R."/>
            <person name="Osoegawa K."/>
            <person name="de Jong P."/>
            <person name="Grimwood J."/>
            <person name="Chapman J.A."/>
            <person name="Shapiro H."/>
            <person name="Aerts A."/>
            <person name="Otillar R.P."/>
            <person name="Terry A.Y."/>
            <person name="Boore J.L."/>
            <person name="Grigoriev I.V."/>
            <person name="Lindberg D.R."/>
            <person name="Seaver E.C."/>
            <person name="Weisblat D.A."/>
            <person name="Putnam N.H."/>
            <person name="Rokhsar D.S."/>
        </authorList>
    </citation>
    <scope>NUCLEOTIDE SEQUENCE</scope>
    <source>
        <strain evidence="3">I ESC-2004</strain>
    </source>
</reference>
<keyword evidence="3" id="KW-1185">Reference proteome</keyword>
<dbReference type="AlphaFoldDB" id="X1Z3Y4"/>
<name>X1Z3Y4_CAPTE</name>
<dbReference type="PROSITE" id="PS50053">
    <property type="entry name" value="UBIQUITIN_2"/>
    <property type="match status" value="1"/>
</dbReference>
<dbReference type="Gene3D" id="3.10.20.90">
    <property type="entry name" value="Phosphatidylinositol 3-kinase Catalytic Subunit, Chain A, domain 1"/>
    <property type="match status" value="1"/>
</dbReference>
<reference evidence="2" key="3">
    <citation type="submission" date="2015-06" db="UniProtKB">
        <authorList>
            <consortium name="EnsemblMetazoa"/>
        </authorList>
    </citation>
    <scope>IDENTIFICATION</scope>
</reference>
<feature type="domain" description="Ubiquitin-like" evidence="1">
    <location>
        <begin position="15"/>
        <end position="67"/>
    </location>
</feature>
<dbReference type="EMBL" id="AMQN01016864">
    <property type="status" value="NOT_ANNOTATED_CDS"/>
    <property type="molecule type" value="Genomic_DNA"/>
</dbReference>
<dbReference type="SUPFAM" id="SSF54236">
    <property type="entry name" value="Ubiquitin-like"/>
    <property type="match status" value="1"/>
</dbReference>
<dbReference type="EnsemblMetazoa" id="CapteT144487">
    <property type="protein sequence ID" value="CapteP144487"/>
    <property type="gene ID" value="CapteG144487"/>
</dbReference>
<dbReference type="Pfam" id="PF00240">
    <property type="entry name" value="ubiquitin"/>
    <property type="match status" value="1"/>
</dbReference>
<dbReference type="InterPro" id="IPR000626">
    <property type="entry name" value="Ubiquitin-like_dom"/>
</dbReference>
<evidence type="ECO:0000259" key="1">
    <source>
        <dbReference type="PROSITE" id="PS50053"/>
    </source>
</evidence>
<proteinExistence type="predicted"/>
<dbReference type="InterPro" id="IPR029071">
    <property type="entry name" value="Ubiquitin-like_domsf"/>
</dbReference>
<protein>
    <recommendedName>
        <fullName evidence="1">Ubiquitin-like domain-containing protein</fullName>
    </recommendedName>
</protein>
<dbReference type="HOGENOM" id="CLU_2256698_0_0_1"/>
<sequence>NLSALSGRIGDTPLVQHLAQEVERLTQVPVKGQKLIHKGKSDQTKEISSLGLQNESKIMVIGKRFDNEEDEMMMRMHVIEKDVNTQFNKLTQIHSQMQGISNVS</sequence>
<accession>X1Z3Y4</accession>
<dbReference type="InterPro" id="IPR036533">
    <property type="entry name" value="BAG_dom_sf"/>
</dbReference>
<organism evidence="2 3">
    <name type="scientific">Capitella teleta</name>
    <name type="common">Polychaete worm</name>
    <dbReference type="NCBI Taxonomy" id="283909"/>
    <lineage>
        <taxon>Eukaryota</taxon>
        <taxon>Metazoa</taxon>
        <taxon>Spiralia</taxon>
        <taxon>Lophotrochozoa</taxon>
        <taxon>Annelida</taxon>
        <taxon>Polychaeta</taxon>
        <taxon>Sedentaria</taxon>
        <taxon>Scolecida</taxon>
        <taxon>Capitellidae</taxon>
        <taxon>Capitella</taxon>
    </lineage>
</organism>
<reference evidence="3" key="1">
    <citation type="submission" date="2012-12" db="EMBL/GenBank/DDBJ databases">
        <authorList>
            <person name="Hellsten U."/>
            <person name="Grimwood J."/>
            <person name="Chapman J.A."/>
            <person name="Shapiro H."/>
            <person name="Aerts A."/>
            <person name="Otillar R.P."/>
            <person name="Terry A.Y."/>
            <person name="Boore J.L."/>
            <person name="Simakov O."/>
            <person name="Marletaz F."/>
            <person name="Cho S.-J."/>
            <person name="Edsinger-Gonzales E."/>
            <person name="Havlak P."/>
            <person name="Kuo D.-H."/>
            <person name="Larsson T."/>
            <person name="Lv J."/>
            <person name="Arendt D."/>
            <person name="Savage R."/>
            <person name="Osoegawa K."/>
            <person name="de Jong P."/>
            <person name="Lindberg D.R."/>
            <person name="Seaver E.C."/>
            <person name="Weisblat D.A."/>
            <person name="Putnam N.H."/>
            <person name="Grigoriev I.V."/>
            <person name="Rokhsar D.S."/>
        </authorList>
    </citation>
    <scope>NUCLEOTIDE SEQUENCE</scope>
    <source>
        <strain evidence="3">I ESC-2004</strain>
    </source>
</reference>